<dbReference type="Gene3D" id="3.20.20.450">
    <property type="entry name" value="EAL domain"/>
    <property type="match status" value="1"/>
</dbReference>
<dbReference type="Proteomes" id="UP000325723">
    <property type="component" value="Unassembled WGS sequence"/>
</dbReference>
<evidence type="ECO:0000313" key="3">
    <source>
        <dbReference type="Proteomes" id="UP000325723"/>
    </source>
</evidence>
<name>A0A8H2NV25_PSEFL</name>
<dbReference type="Pfam" id="PF00563">
    <property type="entry name" value="EAL"/>
    <property type="match status" value="1"/>
</dbReference>
<feature type="domain" description="EAL" evidence="1">
    <location>
        <begin position="1"/>
        <end position="248"/>
    </location>
</feature>
<dbReference type="InterPro" id="IPR035919">
    <property type="entry name" value="EAL_sf"/>
</dbReference>
<comment type="caution">
    <text evidence="2">The sequence shown here is derived from an EMBL/GenBank/DDBJ whole genome shotgun (WGS) entry which is preliminary data.</text>
</comment>
<evidence type="ECO:0000313" key="2">
    <source>
        <dbReference type="EMBL" id="VVP27479.1"/>
    </source>
</evidence>
<sequence>MDSTRKYATVNSFAIEFAQKSIFKRDNTVFGSELNTQISGQDTDFHQTSKVLSLAQIDTIHSEALIRSQMTATLSKKLAISLDADTFNRKFISIGQRSLLNRALIEEIIYTSEVLLRNNQKLVINIDEYPLAVTTLKKKKVIIQHVYLLKDNGIELAFSDYDLNQGSAEILNTLNVFNYMKINLQKYDLNKKLNNTPDLFNRFHDKMNQVAHTNKVSFMAERVEDKINHILARSMPFDLFQGEYYSSN</sequence>
<dbReference type="InterPro" id="IPR001633">
    <property type="entry name" value="EAL_dom"/>
</dbReference>
<dbReference type="PROSITE" id="PS50883">
    <property type="entry name" value="EAL"/>
    <property type="match status" value="1"/>
</dbReference>
<dbReference type="RefSeq" id="WP_150758811.1">
    <property type="nucleotide sequence ID" value="NZ_CABVIE010000014.1"/>
</dbReference>
<gene>
    <name evidence="2" type="ORF">PS900_04178</name>
</gene>
<dbReference type="EMBL" id="CABVIE010000014">
    <property type="protein sequence ID" value="VVP27479.1"/>
    <property type="molecule type" value="Genomic_DNA"/>
</dbReference>
<accession>A0A8H2NV25</accession>
<organism evidence="2 3">
    <name type="scientific">Pseudomonas fluorescens</name>
    <dbReference type="NCBI Taxonomy" id="294"/>
    <lineage>
        <taxon>Bacteria</taxon>
        <taxon>Pseudomonadati</taxon>
        <taxon>Pseudomonadota</taxon>
        <taxon>Gammaproteobacteria</taxon>
        <taxon>Pseudomonadales</taxon>
        <taxon>Pseudomonadaceae</taxon>
        <taxon>Pseudomonas</taxon>
    </lineage>
</organism>
<proteinExistence type="predicted"/>
<evidence type="ECO:0000259" key="1">
    <source>
        <dbReference type="PROSITE" id="PS50883"/>
    </source>
</evidence>
<dbReference type="SUPFAM" id="SSF141868">
    <property type="entry name" value="EAL domain-like"/>
    <property type="match status" value="1"/>
</dbReference>
<dbReference type="AlphaFoldDB" id="A0A8H2NV25"/>
<protein>
    <recommendedName>
        <fullName evidence="1">EAL domain-containing protein</fullName>
    </recommendedName>
</protein>
<reference evidence="2 3" key="1">
    <citation type="submission" date="2019-09" db="EMBL/GenBank/DDBJ databases">
        <authorList>
            <person name="Chandra G."/>
            <person name="Truman W A."/>
        </authorList>
    </citation>
    <scope>NUCLEOTIDE SEQUENCE [LARGE SCALE GENOMIC DNA]</scope>
    <source>
        <strain evidence="2">PS900</strain>
    </source>
</reference>